<keyword evidence="2" id="KW-1185">Reference proteome</keyword>
<gene>
    <name evidence="1" type="ORF">EYF80_020444</name>
</gene>
<dbReference type="EMBL" id="SRLO01000177">
    <property type="protein sequence ID" value="TNN69293.1"/>
    <property type="molecule type" value="Genomic_DNA"/>
</dbReference>
<comment type="caution">
    <text evidence="1">The sequence shown here is derived from an EMBL/GenBank/DDBJ whole genome shotgun (WGS) entry which is preliminary data.</text>
</comment>
<evidence type="ECO:0000313" key="1">
    <source>
        <dbReference type="EMBL" id="TNN69293.1"/>
    </source>
</evidence>
<organism evidence="1 2">
    <name type="scientific">Liparis tanakae</name>
    <name type="common">Tanaka's snailfish</name>
    <dbReference type="NCBI Taxonomy" id="230148"/>
    <lineage>
        <taxon>Eukaryota</taxon>
        <taxon>Metazoa</taxon>
        <taxon>Chordata</taxon>
        <taxon>Craniata</taxon>
        <taxon>Vertebrata</taxon>
        <taxon>Euteleostomi</taxon>
        <taxon>Actinopterygii</taxon>
        <taxon>Neopterygii</taxon>
        <taxon>Teleostei</taxon>
        <taxon>Neoteleostei</taxon>
        <taxon>Acanthomorphata</taxon>
        <taxon>Eupercaria</taxon>
        <taxon>Perciformes</taxon>
        <taxon>Cottioidei</taxon>
        <taxon>Cottales</taxon>
        <taxon>Liparidae</taxon>
        <taxon>Liparis</taxon>
    </lineage>
</organism>
<sequence length="61" mass="6469">MDTPHIRLQLNCSSCLPAVDPGGAVPPDAPHQPQTVRLYTAQVTRDLPPEPAAPHSGSTRC</sequence>
<evidence type="ECO:0000313" key="2">
    <source>
        <dbReference type="Proteomes" id="UP000314294"/>
    </source>
</evidence>
<dbReference type="Proteomes" id="UP000314294">
    <property type="component" value="Unassembled WGS sequence"/>
</dbReference>
<dbReference type="AlphaFoldDB" id="A0A4Z2HWD9"/>
<proteinExistence type="predicted"/>
<protein>
    <submittedName>
        <fullName evidence="1">Uncharacterized protein</fullName>
    </submittedName>
</protein>
<name>A0A4Z2HWD9_9TELE</name>
<reference evidence="1 2" key="1">
    <citation type="submission" date="2019-03" db="EMBL/GenBank/DDBJ databases">
        <title>First draft genome of Liparis tanakae, snailfish: a comprehensive survey of snailfish specific genes.</title>
        <authorList>
            <person name="Kim W."/>
            <person name="Song I."/>
            <person name="Jeong J.-H."/>
            <person name="Kim D."/>
            <person name="Kim S."/>
            <person name="Ryu S."/>
            <person name="Song J.Y."/>
            <person name="Lee S.K."/>
        </authorList>
    </citation>
    <scope>NUCLEOTIDE SEQUENCE [LARGE SCALE GENOMIC DNA]</scope>
    <source>
        <tissue evidence="1">Muscle</tissue>
    </source>
</reference>
<accession>A0A4Z2HWD9</accession>